<feature type="domain" description="RING-Gid-type" evidence="8">
    <location>
        <begin position="351"/>
        <end position="420"/>
    </location>
</feature>
<dbReference type="InterPro" id="IPR006595">
    <property type="entry name" value="CTLH_C"/>
</dbReference>
<dbReference type="InterPro" id="IPR044063">
    <property type="entry name" value="ZF_RING_GID"/>
</dbReference>
<dbReference type="Pfam" id="PF10607">
    <property type="entry name" value="CTLH"/>
    <property type="match status" value="1"/>
</dbReference>
<dbReference type="PROSITE" id="PS50897">
    <property type="entry name" value="CTLH"/>
    <property type="match status" value="1"/>
</dbReference>
<dbReference type="RefSeq" id="XP_018006817.1">
    <property type="nucleotide sequence ID" value="XM_018151328.2"/>
</dbReference>
<evidence type="ECO:0000313" key="11">
    <source>
        <dbReference type="RefSeq" id="XP_018006817.1"/>
    </source>
</evidence>
<dbReference type="GeneID" id="108664664"/>
<evidence type="ECO:0000256" key="2">
    <source>
        <dbReference type="ARBA" id="ARBA00022490"/>
    </source>
</evidence>
<feature type="zinc finger region" description="RING-Gid-type" evidence="6">
    <location>
        <begin position="351"/>
        <end position="420"/>
    </location>
</feature>
<evidence type="ECO:0000256" key="6">
    <source>
        <dbReference type="PROSITE-ProRule" id="PRU01215"/>
    </source>
</evidence>
<dbReference type="GO" id="GO:0005634">
    <property type="term" value="C:nucleus"/>
    <property type="evidence" value="ECO:0007669"/>
    <property type="project" value="TreeGrafter"/>
</dbReference>
<dbReference type="Proteomes" id="UP000694843">
    <property type="component" value="Unplaced"/>
</dbReference>
<dbReference type="GO" id="GO:0008270">
    <property type="term" value="F:zinc ion binding"/>
    <property type="evidence" value="ECO:0007669"/>
    <property type="project" value="UniProtKB-KW"/>
</dbReference>
<dbReference type="OMA" id="ANHETAR"/>
<protein>
    <submittedName>
        <fullName evidence="10">E3 ubiquitin-protein transferase MAEA isoform X1</fullName>
    </submittedName>
    <submittedName>
        <fullName evidence="11">E3 ubiquitin-protein transferase MAEA isoform X2</fullName>
    </submittedName>
</protein>
<evidence type="ECO:0000256" key="1">
    <source>
        <dbReference type="ARBA" id="ARBA00004496"/>
    </source>
</evidence>
<dbReference type="GO" id="GO:0043161">
    <property type="term" value="P:proteasome-mediated ubiquitin-dependent protein catabolic process"/>
    <property type="evidence" value="ECO:0007669"/>
    <property type="project" value="InterPro"/>
</dbReference>
<evidence type="ECO:0000259" key="8">
    <source>
        <dbReference type="PROSITE" id="PS51867"/>
    </source>
</evidence>
<dbReference type="InterPro" id="IPR024964">
    <property type="entry name" value="CTLH/CRA"/>
</dbReference>
<keyword evidence="5" id="KW-0862">Zinc</keyword>
<dbReference type="KEGG" id="hazt:108664664"/>
<dbReference type="PROSITE" id="PS51867">
    <property type="entry name" value="ZF_RING_GID"/>
    <property type="match status" value="1"/>
</dbReference>
<dbReference type="CTD" id="326135"/>
<sequence>MDGFVPVSENLSMMGSHNIFGTNSQISENDTSSQHTAEVDGSSQINRCMAALEHSTIKVPYEVLNRKFRTAQKVLEREVSAVAACTSEMQAALSGSPMPRPQQLTQMIRGVMSQVSSLKRKAREAVAGEVECARAVRRRIEHLDQAGKGSAAARAAWESTRIDRLITDFLLREGCYRTAKKLVELRNIKSLTNLGLFENAYEVEQSLERRDVSKCLAWCHENKTKLKKLNSSLEFNIRIQEFIDMIKRNERMSAVWHARKYFSAQDCKQLPSIPQCMALLAFPADTKIPEYQVLLSDSRWQDLIQQFRDENLRLYHLSLQATFTVVVQAGLSALKTPQCYKSNKESFNPDCPVCVPTLNSLAKELPYAHCSQSRLVCFLSGETMNENNLPLMLPNGYVYGSNALEAQAAANNGEVFCPRSETKFQLSDAQKVFVM</sequence>
<dbReference type="CDD" id="cd16659">
    <property type="entry name" value="RING-Ubox_Emp"/>
    <property type="match status" value="1"/>
</dbReference>
<dbReference type="PANTHER" id="PTHR12170">
    <property type="entry name" value="MACROPHAGE ERYTHROBLAST ATTACHER-RELATED"/>
    <property type="match status" value="1"/>
</dbReference>
<feature type="domain" description="CTLH" evidence="7">
    <location>
        <begin position="197"/>
        <end position="253"/>
    </location>
</feature>
<accession>A0A8B7MZ35</accession>
<dbReference type="SMART" id="SM00668">
    <property type="entry name" value="CTLH"/>
    <property type="match status" value="1"/>
</dbReference>
<keyword evidence="10 11" id="KW-0808">Transferase</keyword>
<gene>
    <name evidence="10 11" type="primary">LOC108664664</name>
</gene>
<keyword evidence="4 6" id="KW-0863">Zinc-finger</keyword>
<dbReference type="OrthoDB" id="1933455at2759"/>
<keyword evidence="2" id="KW-0963">Cytoplasm</keyword>
<dbReference type="GO" id="GO:0005737">
    <property type="term" value="C:cytoplasm"/>
    <property type="evidence" value="ECO:0007669"/>
    <property type="project" value="UniProtKB-SubCell"/>
</dbReference>
<dbReference type="SMART" id="SM00757">
    <property type="entry name" value="CRA"/>
    <property type="match status" value="1"/>
</dbReference>
<dbReference type="RefSeq" id="XP_018006816.1">
    <property type="nucleotide sequence ID" value="XM_018151327.2"/>
</dbReference>
<keyword evidence="3" id="KW-0479">Metal-binding</keyword>
<dbReference type="PANTHER" id="PTHR12170:SF2">
    <property type="entry name" value="E3 UBIQUITIN-PROTEIN TRANSFERASE MAEA"/>
    <property type="match status" value="1"/>
</dbReference>
<keyword evidence="9" id="KW-1185">Reference proteome</keyword>
<dbReference type="AlphaFoldDB" id="A0A8B7MZ35"/>
<dbReference type="GO" id="GO:0034657">
    <property type="term" value="C:GID complex"/>
    <property type="evidence" value="ECO:0007669"/>
    <property type="project" value="TreeGrafter"/>
</dbReference>
<name>A0A8B7MZ35_HYAAZ</name>
<evidence type="ECO:0000313" key="10">
    <source>
        <dbReference type="RefSeq" id="XP_018006816.1"/>
    </source>
</evidence>
<proteinExistence type="predicted"/>
<evidence type="ECO:0000259" key="7">
    <source>
        <dbReference type="PROSITE" id="PS50897"/>
    </source>
</evidence>
<organism evidence="9 10">
    <name type="scientific">Hyalella azteca</name>
    <name type="common">Amphipod</name>
    <dbReference type="NCBI Taxonomy" id="294128"/>
    <lineage>
        <taxon>Eukaryota</taxon>
        <taxon>Metazoa</taxon>
        <taxon>Ecdysozoa</taxon>
        <taxon>Arthropoda</taxon>
        <taxon>Crustacea</taxon>
        <taxon>Multicrustacea</taxon>
        <taxon>Malacostraca</taxon>
        <taxon>Eumalacostraca</taxon>
        <taxon>Peracarida</taxon>
        <taxon>Amphipoda</taxon>
        <taxon>Senticaudata</taxon>
        <taxon>Talitrida</taxon>
        <taxon>Talitroidea</taxon>
        <taxon>Hyalellidae</taxon>
        <taxon>Hyalella</taxon>
    </lineage>
</organism>
<evidence type="ECO:0000313" key="9">
    <source>
        <dbReference type="Proteomes" id="UP000694843"/>
    </source>
</evidence>
<evidence type="ECO:0000256" key="5">
    <source>
        <dbReference type="ARBA" id="ARBA00022833"/>
    </source>
</evidence>
<evidence type="ECO:0000256" key="3">
    <source>
        <dbReference type="ARBA" id="ARBA00022723"/>
    </source>
</evidence>
<dbReference type="InterPro" id="IPR013144">
    <property type="entry name" value="CRA_dom"/>
</dbReference>
<dbReference type="GO" id="GO:0061630">
    <property type="term" value="F:ubiquitin protein ligase activity"/>
    <property type="evidence" value="ECO:0007669"/>
    <property type="project" value="InterPro"/>
</dbReference>
<reference evidence="10 11" key="1">
    <citation type="submission" date="2025-04" db="UniProtKB">
        <authorList>
            <consortium name="RefSeq"/>
        </authorList>
    </citation>
    <scope>IDENTIFICATION</scope>
    <source>
        <tissue evidence="10 11">Whole organism</tissue>
    </source>
</reference>
<dbReference type="InterPro" id="IPR045098">
    <property type="entry name" value="Fyv10_fam"/>
</dbReference>
<comment type="subcellular location">
    <subcellularLocation>
        <location evidence="1">Cytoplasm</location>
    </subcellularLocation>
</comment>
<evidence type="ECO:0000256" key="4">
    <source>
        <dbReference type="ARBA" id="ARBA00022771"/>
    </source>
</evidence>